<evidence type="ECO:0000256" key="3">
    <source>
        <dbReference type="ARBA" id="ARBA00022692"/>
    </source>
</evidence>
<feature type="transmembrane region" description="Helical" evidence="7">
    <location>
        <begin position="191"/>
        <end position="207"/>
    </location>
</feature>
<evidence type="ECO:0000256" key="2">
    <source>
        <dbReference type="ARBA" id="ARBA00022448"/>
    </source>
</evidence>
<keyword evidence="9" id="KW-1185">Reference proteome</keyword>
<keyword evidence="3 7" id="KW-0812">Transmembrane</keyword>
<name>A0A6C1E4Z6_SACPS</name>
<evidence type="ECO:0000256" key="1">
    <source>
        <dbReference type="ARBA" id="ARBA00004127"/>
    </source>
</evidence>
<gene>
    <name evidence="8" type="primary">ERS1</name>
    <name evidence="8" type="ORF">GRS66_006442</name>
</gene>
<sequence>MVSLDDILGIVYVTSWSISMYPPIITNWRHKSASAISMDFVMLNTAGYSYLVISIFLQLYCWKMTGDESDLGRPKLTQFDFWYCLHGCLMNVVLLTQVVAGARIWRFPGKGHRKMNPWYLRILLASLAIFSLLTVQFMYSNYWYDWHNSRTLAYCNNLFLLKISMSLIKYIPQVTHNSTRKSMDCFPIQGVFLDVTGGIASLLQLIWQLSNDQGFSLDTFVTNFGKVGLSMVTLIFNFIFIMQWFVYRSRGHDLASEYPL</sequence>
<accession>A0A6C1E4Z6</accession>
<reference evidence="8 9" key="1">
    <citation type="journal article" date="2019" name="BMC Genomics">
        <title>Chromosome level assembly and comparative genome analysis confirm lager-brewing yeasts originated from a single hybridization.</title>
        <authorList>
            <person name="Salazar A.N."/>
            <person name="Gorter de Vries A.R."/>
            <person name="van den Broek M."/>
            <person name="Brouwers N."/>
            <person name="de la Torre Cortes P."/>
            <person name="Kuijpers N.G.A."/>
            <person name="Daran J.G."/>
            <person name="Abeel T."/>
        </authorList>
    </citation>
    <scope>NUCLEOTIDE SEQUENCE [LARGE SCALE GENOMIC DNA]</scope>
    <source>
        <strain evidence="8 9">CBS 1483</strain>
    </source>
</reference>
<dbReference type="InterPro" id="IPR006603">
    <property type="entry name" value="PQ-loop_rpt"/>
</dbReference>
<dbReference type="GO" id="GO:0000324">
    <property type="term" value="C:fungal-type vacuole"/>
    <property type="evidence" value="ECO:0007669"/>
    <property type="project" value="TreeGrafter"/>
</dbReference>
<dbReference type="PANTHER" id="PTHR13131:SF5">
    <property type="entry name" value="CYSTINOSIN"/>
    <property type="match status" value="1"/>
</dbReference>
<dbReference type="PANTHER" id="PTHR13131">
    <property type="entry name" value="CYSTINOSIN"/>
    <property type="match status" value="1"/>
</dbReference>
<proteinExistence type="predicted"/>
<feature type="transmembrane region" description="Helical" evidence="7">
    <location>
        <begin position="227"/>
        <end position="247"/>
    </location>
</feature>
<dbReference type="NCBIfam" id="TIGR00951">
    <property type="entry name" value="2A43"/>
    <property type="match status" value="1"/>
</dbReference>
<evidence type="ECO:0000256" key="6">
    <source>
        <dbReference type="ARBA" id="ARBA00023136"/>
    </source>
</evidence>
<dbReference type="EMBL" id="CP049000">
    <property type="protein sequence ID" value="QID83953.1"/>
    <property type="molecule type" value="Genomic_DNA"/>
</dbReference>
<dbReference type="SMART" id="SM00679">
    <property type="entry name" value="CTNS"/>
    <property type="match status" value="2"/>
</dbReference>
<feature type="transmembrane region" description="Helical" evidence="7">
    <location>
        <begin position="118"/>
        <end position="139"/>
    </location>
</feature>
<dbReference type="Pfam" id="PF04193">
    <property type="entry name" value="PQ-loop"/>
    <property type="match status" value="2"/>
</dbReference>
<evidence type="ECO:0000313" key="9">
    <source>
        <dbReference type="Proteomes" id="UP000501346"/>
    </source>
</evidence>
<dbReference type="AlphaFoldDB" id="A0A6C1E4Z6"/>
<evidence type="ECO:0000256" key="4">
    <source>
        <dbReference type="ARBA" id="ARBA00022737"/>
    </source>
</evidence>
<evidence type="ECO:0000256" key="5">
    <source>
        <dbReference type="ARBA" id="ARBA00022989"/>
    </source>
</evidence>
<dbReference type="SMR" id="A0A6C1E4Z6"/>
<feature type="transmembrane region" description="Helical" evidence="7">
    <location>
        <begin position="40"/>
        <end position="60"/>
    </location>
</feature>
<keyword evidence="6 7" id="KW-0472">Membrane</keyword>
<dbReference type="Proteomes" id="UP000501346">
    <property type="component" value="Chromosome SeIII-ScIII"/>
</dbReference>
<dbReference type="GO" id="GO:0012505">
    <property type="term" value="C:endomembrane system"/>
    <property type="evidence" value="ECO:0007669"/>
    <property type="project" value="UniProtKB-SubCell"/>
</dbReference>
<keyword evidence="2" id="KW-0813">Transport</keyword>
<feature type="transmembrane region" description="Helical" evidence="7">
    <location>
        <begin position="80"/>
        <end position="106"/>
    </location>
</feature>
<organism evidence="8 9">
    <name type="scientific">Saccharomyces pastorianus</name>
    <name type="common">Lager yeast</name>
    <name type="synonym">Saccharomyces cerevisiae x Saccharomyces eubayanus</name>
    <dbReference type="NCBI Taxonomy" id="27292"/>
    <lineage>
        <taxon>Eukaryota</taxon>
        <taxon>Fungi</taxon>
        <taxon>Dikarya</taxon>
        <taxon>Ascomycota</taxon>
        <taxon>Saccharomycotina</taxon>
        <taxon>Saccharomycetes</taxon>
        <taxon>Saccharomycetales</taxon>
        <taxon>Saccharomycetaceae</taxon>
        <taxon>Saccharomyces</taxon>
    </lineage>
</organism>
<feature type="transmembrane region" description="Helical" evidence="7">
    <location>
        <begin position="6"/>
        <end position="28"/>
    </location>
</feature>
<keyword evidence="5 7" id="KW-1133">Transmembrane helix</keyword>
<dbReference type="GO" id="GO:0005774">
    <property type="term" value="C:vacuolar membrane"/>
    <property type="evidence" value="ECO:0007669"/>
    <property type="project" value="TreeGrafter"/>
</dbReference>
<evidence type="ECO:0000313" key="8">
    <source>
        <dbReference type="EMBL" id="QID83953.1"/>
    </source>
</evidence>
<dbReference type="OrthoDB" id="75720at2759"/>
<keyword evidence="4" id="KW-0677">Repeat</keyword>
<dbReference type="GO" id="GO:0015184">
    <property type="term" value="F:L-cystine transmembrane transporter activity"/>
    <property type="evidence" value="ECO:0007669"/>
    <property type="project" value="TreeGrafter"/>
</dbReference>
<protein>
    <submittedName>
        <fullName evidence="8">Cystinosin-like protein ers1</fullName>
    </submittedName>
</protein>
<comment type="subcellular location">
    <subcellularLocation>
        <location evidence="1">Endomembrane system</location>
        <topology evidence="1">Multi-pass membrane protein</topology>
    </subcellularLocation>
</comment>
<evidence type="ECO:0000256" key="7">
    <source>
        <dbReference type="SAM" id="Phobius"/>
    </source>
</evidence>
<dbReference type="InterPro" id="IPR005282">
    <property type="entry name" value="LC_transporter"/>
</dbReference>